<dbReference type="RefSeq" id="WP_410035991.1">
    <property type="nucleotide sequence ID" value="NZ_JBGMEF010000043.1"/>
</dbReference>
<keyword evidence="3" id="KW-1185">Reference proteome</keyword>
<accession>A0ABW9MF94</accession>
<evidence type="ECO:0000313" key="2">
    <source>
        <dbReference type="EMBL" id="MFO3667968.1"/>
    </source>
</evidence>
<reference evidence="2 3" key="1">
    <citation type="journal article" date="2025" name="Anaerobe">
        <title>Description of Anaerococcus kampingiae sp. nov., Anaerococcus groningensis sp. nov., Anaerococcus martiniensis sp. nov., and Anaerococcus cruorum sp. nov., isolated from human clinical specimens.</title>
        <authorList>
            <person name="Boiten K.E."/>
            <person name="Meijer J."/>
            <person name="van Wezel E.M."/>
            <person name="Veloo A.C.M."/>
        </authorList>
    </citation>
    <scope>NUCLEOTIDE SEQUENCE [LARGE SCALE GENOMIC DNA]</scope>
    <source>
        <strain evidence="2 3">ENR0874</strain>
    </source>
</reference>
<name>A0ABW9MF94_9FIRM</name>
<feature type="transmembrane region" description="Helical" evidence="1">
    <location>
        <begin position="153"/>
        <end position="171"/>
    </location>
</feature>
<dbReference type="EMBL" id="JBGMEF010000043">
    <property type="protein sequence ID" value="MFO3667968.1"/>
    <property type="molecule type" value="Genomic_DNA"/>
</dbReference>
<keyword evidence="1" id="KW-1133">Transmembrane helix</keyword>
<evidence type="ECO:0008006" key="4">
    <source>
        <dbReference type="Google" id="ProtNLM"/>
    </source>
</evidence>
<feature type="transmembrane region" description="Helical" evidence="1">
    <location>
        <begin position="30"/>
        <end position="48"/>
    </location>
</feature>
<feature type="transmembrane region" description="Helical" evidence="1">
    <location>
        <begin position="80"/>
        <end position="102"/>
    </location>
</feature>
<keyword evidence="1" id="KW-0472">Membrane</keyword>
<evidence type="ECO:0000256" key="1">
    <source>
        <dbReference type="SAM" id="Phobius"/>
    </source>
</evidence>
<sequence>MRWGSDRAYLKKSTYNINVGKSLFEKTSDLLKFLTVVFALTGGLISVIEMYRKNEWALAYADYYGFHRALSYDKNSNLGLISKTLTFIIFLAYCLPSIICFFKCKNVKLDDLDIVLCALMNGIGVFIFLISLDLESFFYDKYPINYNTITNDIYKGVPLLLCIITFFTLTIKFKDKKYIRTSRLNLDDFRDYYSTTLIIASLIASFIIYLILPGYTKPKDVNTYPVVKNSIREDKTFDVLISNLDGGRAIFMPASIDGEKKETDGLNVIKFTKYKYFVDTLDKKEFILTTFAYNEVEDLGEDNNLFDILYKAN</sequence>
<proteinExistence type="predicted"/>
<dbReference type="Proteomes" id="UP001637994">
    <property type="component" value="Unassembled WGS sequence"/>
</dbReference>
<keyword evidence="1" id="KW-0812">Transmembrane</keyword>
<organism evidence="2 3">
    <name type="scientific">Anaerococcus kampingae</name>
    <dbReference type="NCBI Taxonomy" id="3115614"/>
    <lineage>
        <taxon>Bacteria</taxon>
        <taxon>Bacillati</taxon>
        <taxon>Bacillota</taxon>
        <taxon>Tissierellia</taxon>
        <taxon>Tissierellales</taxon>
        <taxon>Peptoniphilaceae</taxon>
        <taxon>Anaerococcus</taxon>
    </lineage>
</organism>
<feature type="transmembrane region" description="Helical" evidence="1">
    <location>
        <begin position="114"/>
        <end position="133"/>
    </location>
</feature>
<protein>
    <recommendedName>
        <fullName evidence="4">DUF5671 domain-containing protein</fullName>
    </recommendedName>
</protein>
<gene>
    <name evidence="2" type="ORF">ACCQ42_09315</name>
</gene>
<comment type="caution">
    <text evidence="2">The sequence shown here is derived from an EMBL/GenBank/DDBJ whole genome shotgun (WGS) entry which is preliminary data.</text>
</comment>
<evidence type="ECO:0000313" key="3">
    <source>
        <dbReference type="Proteomes" id="UP001637994"/>
    </source>
</evidence>
<feature type="transmembrane region" description="Helical" evidence="1">
    <location>
        <begin position="192"/>
        <end position="212"/>
    </location>
</feature>